<sequence length="363" mass="41128">AQPNKSLDKDRRRAHLYTNLTCSQSLSDHLDETMRDSNETTDPSPPMVFHKDAKTRVFWDVDDYPIPEGLEPASVYQSMKEAIEKQLGCHGEVTIHAYADKNATTFSEAEFKDAGFEFEVLTEVGKNSRFWCMYADIKLWQLENPSPANMIILAKIVEEHHMPYCIKALTRMNFPGGSSASLLTSTILKSKAIFHPSPPLLKFHKDAKTRVFWDVDEIPIPKGQDPAWIYQSMKEAMEKQCFHGEVSILAYADKNTTTFSQGEFKDAGFEVEVIAEEGKHARFWCMYADIMMWVLQNPAPANVILLAKIIDKEIIEPNSLPYRIGRLSGRWGYGVLLSGPEQEWEWLFSGGGSASFLTSILES</sequence>
<feature type="domain" description="NYN" evidence="2">
    <location>
        <begin position="208"/>
        <end position="307"/>
    </location>
</feature>
<dbReference type="GO" id="GO:0005777">
    <property type="term" value="C:peroxisome"/>
    <property type="evidence" value="ECO:0007669"/>
    <property type="project" value="InterPro"/>
</dbReference>
<protein>
    <recommendedName>
        <fullName evidence="2">NYN domain-containing protein</fullName>
    </recommendedName>
</protein>
<gene>
    <name evidence="3" type="ORF">TAV2_LOCUS20849</name>
</gene>
<feature type="domain" description="NYN" evidence="2">
    <location>
        <begin position="54"/>
        <end position="153"/>
    </location>
</feature>
<dbReference type="GO" id="GO:0010468">
    <property type="term" value="P:regulation of gene expression"/>
    <property type="evidence" value="ECO:0007669"/>
    <property type="project" value="InterPro"/>
</dbReference>
<dbReference type="GO" id="GO:0004540">
    <property type="term" value="F:RNA nuclease activity"/>
    <property type="evidence" value="ECO:0007669"/>
    <property type="project" value="InterPro"/>
</dbReference>
<dbReference type="PANTHER" id="PTHR14379:SF7">
    <property type="entry name" value="ENDONUCLEASE OR GLYCOSYL HYDROLASE-RELATED"/>
    <property type="match status" value="1"/>
</dbReference>
<keyword evidence="4" id="KW-1185">Reference proteome</keyword>
<evidence type="ECO:0000259" key="2">
    <source>
        <dbReference type="Pfam" id="PF01936"/>
    </source>
</evidence>
<dbReference type="InterPro" id="IPR021139">
    <property type="entry name" value="NYN"/>
</dbReference>
<dbReference type="AlphaFoldDB" id="A0AAU9SW12"/>
<evidence type="ECO:0000313" key="3">
    <source>
        <dbReference type="EMBL" id="CAH2074058.1"/>
    </source>
</evidence>
<accession>A0AAU9SW12</accession>
<feature type="compositionally biased region" description="Basic and acidic residues" evidence="1">
    <location>
        <begin position="28"/>
        <end position="38"/>
    </location>
</feature>
<dbReference type="InterPro" id="IPR024768">
    <property type="entry name" value="Marf1"/>
</dbReference>
<feature type="region of interest" description="Disordered" evidence="1">
    <location>
        <begin position="28"/>
        <end position="47"/>
    </location>
</feature>
<name>A0AAU9SW12_THLAR</name>
<reference evidence="3 4" key="1">
    <citation type="submission" date="2022-03" db="EMBL/GenBank/DDBJ databases">
        <authorList>
            <person name="Nunn A."/>
            <person name="Chopra R."/>
            <person name="Nunn A."/>
            <person name="Contreras Garrido A."/>
        </authorList>
    </citation>
    <scope>NUCLEOTIDE SEQUENCE [LARGE SCALE GENOMIC DNA]</scope>
</reference>
<organism evidence="3 4">
    <name type="scientific">Thlaspi arvense</name>
    <name type="common">Field penny-cress</name>
    <dbReference type="NCBI Taxonomy" id="13288"/>
    <lineage>
        <taxon>Eukaryota</taxon>
        <taxon>Viridiplantae</taxon>
        <taxon>Streptophyta</taxon>
        <taxon>Embryophyta</taxon>
        <taxon>Tracheophyta</taxon>
        <taxon>Spermatophyta</taxon>
        <taxon>Magnoliopsida</taxon>
        <taxon>eudicotyledons</taxon>
        <taxon>Gunneridae</taxon>
        <taxon>Pentapetalae</taxon>
        <taxon>rosids</taxon>
        <taxon>malvids</taxon>
        <taxon>Brassicales</taxon>
        <taxon>Brassicaceae</taxon>
        <taxon>Thlaspideae</taxon>
        <taxon>Thlaspi</taxon>
    </lineage>
</organism>
<proteinExistence type="predicted"/>
<evidence type="ECO:0000256" key="1">
    <source>
        <dbReference type="SAM" id="MobiDB-lite"/>
    </source>
</evidence>
<dbReference type="CDD" id="cd10910">
    <property type="entry name" value="PIN_limkain_b1_N_like"/>
    <property type="match status" value="2"/>
</dbReference>
<dbReference type="EMBL" id="OU466862">
    <property type="protein sequence ID" value="CAH2074058.1"/>
    <property type="molecule type" value="Genomic_DNA"/>
</dbReference>
<evidence type="ECO:0000313" key="4">
    <source>
        <dbReference type="Proteomes" id="UP000836841"/>
    </source>
</evidence>
<dbReference type="Pfam" id="PF01936">
    <property type="entry name" value="NYN"/>
    <property type="match status" value="2"/>
</dbReference>
<dbReference type="Proteomes" id="UP000836841">
    <property type="component" value="Chromosome 6"/>
</dbReference>
<feature type="non-terminal residue" evidence="3">
    <location>
        <position position="1"/>
    </location>
</feature>
<dbReference type="PANTHER" id="PTHR14379">
    <property type="entry name" value="LIMKAIN B LKAP"/>
    <property type="match status" value="1"/>
</dbReference>